<dbReference type="EMBL" id="CP000245">
    <property type="protein sequence ID" value="AEG91230.1"/>
    <property type="molecule type" value="Genomic_DNA"/>
</dbReference>
<dbReference type="Gene3D" id="1.10.1070.20">
    <property type="match status" value="1"/>
</dbReference>
<dbReference type="OrthoDB" id="9805913at2"/>
<sequence length="436" mass="47664">MKFDLLYLWFLGNPKDPRHVGVLRLVEAGKGVSLQYGIDWLRNGFALSEDLPLVDMEHRPRGRLAAGAAVAAGAVDDARPDRWGERVIQYIDRPKRLSLMEYLYFAGDDRFGALGVSTSTTEYLPRQGGPLPRLEQAQELSDVVAKVAAAEPISDVERRVLTAGGSLGGAKPKALIEIGSEQWVVKFFNGEPVDSPLVEHATMTLASRAGIRVAETQVLPLLGQNAVAVRRFDRAGEQRIHSLSAATALRAAAPAGQEPEMGYPALALLLRRAGVAEGNANAQDAAELFRRMVFNILVDNTDDHEKNHSILVVSPWSNGRFRLAPAYDVLPSNSGQGFQEFICGDMGRDSTLENAMSRCQSFGLTPPQAAAHVDQVIRVVDTWREHFASCGVTPGDIAQLAERIDGEELLRQRRTFTPANYPAAPARRPRRGPFGR</sequence>
<gene>
    <name evidence="6" type="ordered locus">Rta_01660</name>
</gene>
<comment type="similarity">
    <text evidence="1">Belongs to the HipA Ser/Thr kinase family.</text>
</comment>
<keyword evidence="7" id="KW-1185">Reference proteome</keyword>
<dbReference type="InterPro" id="IPR012893">
    <property type="entry name" value="HipA-like_C"/>
</dbReference>
<protein>
    <recommendedName>
        <fullName evidence="5">HipA-like C-terminal domain-containing protein</fullName>
    </recommendedName>
</protein>
<evidence type="ECO:0000313" key="6">
    <source>
        <dbReference type="EMBL" id="AEG91230.1"/>
    </source>
</evidence>
<dbReference type="GO" id="GO:0005829">
    <property type="term" value="C:cytosol"/>
    <property type="evidence" value="ECO:0007669"/>
    <property type="project" value="TreeGrafter"/>
</dbReference>
<keyword evidence="2" id="KW-0808">Transferase</keyword>
<dbReference type="AlphaFoldDB" id="F5Y3V2"/>
<organism evidence="6 7">
    <name type="scientific">Ramlibacter tataouinensis (strain ATCC BAA-407 / DSM 14655 / LMG 21543 / TTB310)</name>
    <dbReference type="NCBI Taxonomy" id="365046"/>
    <lineage>
        <taxon>Bacteria</taxon>
        <taxon>Pseudomonadati</taxon>
        <taxon>Pseudomonadota</taxon>
        <taxon>Betaproteobacteria</taxon>
        <taxon>Burkholderiales</taxon>
        <taxon>Comamonadaceae</taxon>
        <taxon>Ramlibacter</taxon>
    </lineage>
</organism>
<dbReference type="Pfam" id="PF07804">
    <property type="entry name" value="HipA_C"/>
    <property type="match status" value="1"/>
</dbReference>
<dbReference type="STRING" id="365046.Rta_01660"/>
<proteinExistence type="inferred from homology"/>
<reference evidence="6 7" key="2">
    <citation type="journal article" date="2011" name="PLoS ONE">
        <title>The Cyst-Dividing Bacterium Ramlibacter tataouinensis TTB310 Genome Reveals a Well-Stocked Toolbox for Adaptation to a Desert Environment.</title>
        <authorList>
            <person name="De Luca G."/>
            <person name="Barakat M."/>
            <person name="Ortet P."/>
            <person name="Fochesato S."/>
            <person name="Jourlin-Castelli C."/>
            <person name="Ansaldi M."/>
            <person name="Py B."/>
            <person name="Fichant G."/>
            <person name="Coutinho P.M."/>
            <person name="Voulhoux R."/>
            <person name="Bastien O."/>
            <person name="Marechal E."/>
            <person name="Henrissat B."/>
            <person name="Quentin Y."/>
            <person name="Noirot P."/>
            <person name="Filloux A."/>
            <person name="Mejean V."/>
            <person name="Dubow M.S."/>
            <person name="Barras F."/>
            <person name="Barbe V."/>
            <person name="Weissenbach J."/>
            <person name="Mihalcescu I."/>
            <person name="Vermeglio A."/>
            <person name="Achouak W."/>
            <person name="Heulin T."/>
        </authorList>
    </citation>
    <scope>NUCLEOTIDE SEQUENCE [LARGE SCALE GENOMIC DNA]</scope>
    <source>
        <strain evidence="7">ATCC BAA-407 / DSM 14655 / LMG 21543 / TTB310</strain>
    </source>
</reference>
<dbReference type="RefSeq" id="WP_013899463.1">
    <property type="nucleotide sequence ID" value="NC_015677.1"/>
</dbReference>
<dbReference type="Proteomes" id="UP000008385">
    <property type="component" value="Chromosome"/>
</dbReference>
<feature type="region of interest" description="Disordered" evidence="4">
    <location>
        <begin position="415"/>
        <end position="436"/>
    </location>
</feature>
<reference evidence="7" key="1">
    <citation type="submission" date="2006-01" db="EMBL/GenBank/DDBJ databases">
        <title>Genome of the cyst-dividing bacterium Ramlibacter tataouinensis.</title>
        <authorList>
            <person name="Barakat M."/>
            <person name="Ortet P."/>
            <person name="De Luca G."/>
            <person name="Jourlin-Castelli C."/>
            <person name="Ansaldi M."/>
            <person name="Py B."/>
            <person name="Fichant G."/>
            <person name="Coutinho P."/>
            <person name="Voulhoux R."/>
            <person name="Bastien O."/>
            <person name="Roy S."/>
            <person name="Marechal E."/>
            <person name="Henrissat B."/>
            <person name="Quentin Y."/>
            <person name="Noirot P."/>
            <person name="Filloux A."/>
            <person name="Mejean V."/>
            <person name="DuBow M."/>
            <person name="Barras F."/>
            <person name="Heulin T."/>
        </authorList>
    </citation>
    <scope>NUCLEOTIDE SEQUENCE [LARGE SCALE GENOMIC DNA]</scope>
    <source>
        <strain evidence="7">ATCC BAA-407 / DSM 14655 / LMG 21543 / TTB310</strain>
    </source>
</reference>
<accession>F5Y3V2</accession>
<evidence type="ECO:0000256" key="1">
    <source>
        <dbReference type="ARBA" id="ARBA00010164"/>
    </source>
</evidence>
<feature type="domain" description="HipA-like C-terminal" evidence="5">
    <location>
        <begin position="166"/>
        <end position="383"/>
    </location>
</feature>
<dbReference type="GO" id="GO:0004674">
    <property type="term" value="F:protein serine/threonine kinase activity"/>
    <property type="evidence" value="ECO:0007669"/>
    <property type="project" value="TreeGrafter"/>
</dbReference>
<name>F5Y3V2_RAMTT</name>
<evidence type="ECO:0000256" key="2">
    <source>
        <dbReference type="ARBA" id="ARBA00022679"/>
    </source>
</evidence>
<evidence type="ECO:0000259" key="5">
    <source>
        <dbReference type="Pfam" id="PF07804"/>
    </source>
</evidence>
<evidence type="ECO:0000313" key="7">
    <source>
        <dbReference type="Proteomes" id="UP000008385"/>
    </source>
</evidence>
<dbReference type="KEGG" id="rta:Rta_01660"/>
<dbReference type="eggNOG" id="COG3550">
    <property type="taxonomic scope" value="Bacteria"/>
</dbReference>
<evidence type="ECO:0000256" key="3">
    <source>
        <dbReference type="ARBA" id="ARBA00022777"/>
    </source>
</evidence>
<dbReference type="PANTHER" id="PTHR37419:SF8">
    <property type="entry name" value="TOXIN YJJJ"/>
    <property type="match status" value="1"/>
</dbReference>
<keyword evidence="3" id="KW-0418">Kinase</keyword>
<dbReference type="PATRIC" id="fig|365046.3.peg.171"/>
<evidence type="ECO:0000256" key="4">
    <source>
        <dbReference type="SAM" id="MobiDB-lite"/>
    </source>
</evidence>
<feature type="compositionally biased region" description="Basic residues" evidence="4">
    <location>
        <begin position="427"/>
        <end position="436"/>
    </location>
</feature>
<dbReference type="PANTHER" id="PTHR37419">
    <property type="entry name" value="SERINE/THREONINE-PROTEIN KINASE TOXIN HIPA"/>
    <property type="match status" value="1"/>
</dbReference>
<dbReference type="InterPro" id="IPR052028">
    <property type="entry name" value="HipA_Ser/Thr_kinase"/>
</dbReference>
<dbReference type="HOGENOM" id="CLU_041102_0_0_4"/>